<protein>
    <recommendedName>
        <fullName evidence="5">Opine dehydrogenase</fullName>
    </recommendedName>
</protein>
<dbReference type="Gene3D" id="1.10.1040.10">
    <property type="entry name" value="N-(1-d-carboxylethyl)-l-norvaline Dehydrogenase, domain 2"/>
    <property type="match status" value="1"/>
</dbReference>
<keyword evidence="4" id="KW-1185">Reference proteome</keyword>
<comment type="caution">
    <text evidence="3">The sequence shown here is derived from an EMBL/GenBank/DDBJ whole genome shotgun (WGS) entry which is preliminary data.</text>
</comment>
<dbReference type="OrthoDB" id="1073746at2"/>
<feature type="domain" description="Ketopantoate reductase N-terminal" evidence="2">
    <location>
        <begin position="6"/>
        <end position="109"/>
    </location>
</feature>
<dbReference type="Pfam" id="PF02317">
    <property type="entry name" value="Octopine_DH"/>
    <property type="match status" value="1"/>
</dbReference>
<reference evidence="3 4" key="1">
    <citation type="submission" date="2018-10" db="EMBL/GenBank/DDBJ databases">
        <title>Draft Genome Sequence of Anaerotignum sp. KCTC 15736.</title>
        <authorList>
            <person name="Choi S.H."/>
            <person name="Kim J.S."/>
            <person name="Kang S.W."/>
            <person name="Lee J.S."/>
            <person name="Park S.H."/>
        </authorList>
    </citation>
    <scope>NUCLEOTIDE SEQUENCE [LARGE SCALE GENOMIC DNA]</scope>
    <source>
        <strain evidence="3 4">KCTC 15736</strain>
    </source>
</reference>
<evidence type="ECO:0000313" key="3">
    <source>
        <dbReference type="EMBL" id="GCB28493.1"/>
    </source>
</evidence>
<accession>A0A401LAB1</accession>
<organism evidence="3 4">
    <name type="scientific">Anaerotignum faecicola</name>
    <dbReference type="NCBI Taxonomy" id="2358141"/>
    <lineage>
        <taxon>Bacteria</taxon>
        <taxon>Bacillati</taxon>
        <taxon>Bacillota</taxon>
        <taxon>Clostridia</taxon>
        <taxon>Lachnospirales</taxon>
        <taxon>Anaerotignaceae</taxon>
        <taxon>Anaerotignum</taxon>
    </lineage>
</organism>
<evidence type="ECO:0000313" key="4">
    <source>
        <dbReference type="Proteomes" id="UP000287361"/>
    </source>
</evidence>
<dbReference type="InterPro" id="IPR036291">
    <property type="entry name" value="NAD(P)-bd_dom_sf"/>
</dbReference>
<dbReference type="Gene3D" id="3.40.50.720">
    <property type="entry name" value="NAD(P)-binding Rossmann-like Domain"/>
    <property type="match status" value="1"/>
</dbReference>
<sequence>MGKPMAIIGAGNGGQAFAGYLSLHGRTVKIFDVVQNTVDKLTKLGGVVLEGHSDVTGFGKIELASTDIGKVMEGCEIILVVLPSIYHKDMAKKMAPHLKDGQIVVLNPNASLGPVEFKNTLKECGCTADIIIAGTSTLLFACRAIEVGRVEVSGQKASLSAAAYPSKYNDLVAEKFADILPQFNFRDDILRVSLDNLNAMMHPAPTLLYTAKIEHEEDFQYYLDFTPSQGALVEALDAERMALGKAYGLELRTLVDEYKNTYETSGNNMYEVITNAISAYTGIKGQKTMRTRYLMEDIPYSLVALQTMGQVAGVPTPCISAVITVARAIIPEMDEGRTRKNLGLEGVDKEAFEAMCREG</sequence>
<dbReference type="EMBL" id="BHVZ01000001">
    <property type="protein sequence ID" value="GCB28493.1"/>
    <property type="molecule type" value="Genomic_DNA"/>
</dbReference>
<name>A0A401LAB1_9FIRM</name>
<dbReference type="InterPro" id="IPR003421">
    <property type="entry name" value="Opine_DH"/>
</dbReference>
<dbReference type="Pfam" id="PF02558">
    <property type="entry name" value="ApbA"/>
    <property type="match status" value="1"/>
</dbReference>
<dbReference type="InterPro" id="IPR013332">
    <property type="entry name" value="KPR_N"/>
</dbReference>
<proteinExistence type="predicted"/>
<dbReference type="InterPro" id="IPR008927">
    <property type="entry name" value="6-PGluconate_DH-like_C_sf"/>
</dbReference>
<dbReference type="SUPFAM" id="SSF48179">
    <property type="entry name" value="6-phosphogluconate dehydrogenase C-terminal domain-like"/>
    <property type="match status" value="1"/>
</dbReference>
<dbReference type="InterPro" id="IPR013328">
    <property type="entry name" value="6PGD_dom2"/>
</dbReference>
<dbReference type="PANTHER" id="PTHR38015:SF1">
    <property type="entry name" value="OPINE DEHYDROGENASE DOMAIN-CONTAINING PROTEIN"/>
    <property type="match status" value="1"/>
</dbReference>
<evidence type="ECO:0008006" key="5">
    <source>
        <dbReference type="Google" id="ProtNLM"/>
    </source>
</evidence>
<dbReference type="SUPFAM" id="SSF51735">
    <property type="entry name" value="NAD(P)-binding Rossmann-fold domains"/>
    <property type="match status" value="1"/>
</dbReference>
<feature type="domain" description="Opine dehydrogenase" evidence="1">
    <location>
        <begin position="187"/>
        <end position="329"/>
    </location>
</feature>
<evidence type="ECO:0000259" key="2">
    <source>
        <dbReference type="Pfam" id="PF02558"/>
    </source>
</evidence>
<gene>
    <name evidence="3" type="ORF">KGMB03357_01540</name>
</gene>
<dbReference type="AlphaFoldDB" id="A0A401LAB1"/>
<dbReference type="GO" id="GO:0016491">
    <property type="term" value="F:oxidoreductase activity"/>
    <property type="evidence" value="ECO:0007669"/>
    <property type="project" value="InterPro"/>
</dbReference>
<dbReference type="PANTHER" id="PTHR38015">
    <property type="entry name" value="BLR6086 PROTEIN"/>
    <property type="match status" value="1"/>
</dbReference>
<dbReference type="Proteomes" id="UP000287361">
    <property type="component" value="Unassembled WGS sequence"/>
</dbReference>
<evidence type="ECO:0000259" key="1">
    <source>
        <dbReference type="Pfam" id="PF02317"/>
    </source>
</evidence>
<dbReference type="InterPro" id="IPR051729">
    <property type="entry name" value="Opine/Lysopine_DH"/>
</dbReference>